<dbReference type="PROSITE" id="PS00022">
    <property type="entry name" value="EGF_1"/>
    <property type="match status" value="1"/>
</dbReference>
<dbReference type="GO" id="GO:0007173">
    <property type="term" value="P:epidermal growth factor receptor signaling pathway"/>
    <property type="evidence" value="ECO:0007669"/>
    <property type="project" value="InterPro"/>
</dbReference>
<evidence type="ECO:0000256" key="4">
    <source>
        <dbReference type="SAM" id="SignalP"/>
    </source>
</evidence>
<keyword evidence="3" id="KW-0812">Transmembrane</keyword>
<evidence type="ECO:0000313" key="7">
    <source>
        <dbReference type="Proteomes" id="UP000242188"/>
    </source>
</evidence>
<dbReference type="GO" id="GO:0005154">
    <property type="term" value="F:epidermal growth factor receptor binding"/>
    <property type="evidence" value="ECO:0007669"/>
    <property type="project" value="InterPro"/>
</dbReference>
<dbReference type="Gene3D" id="2.10.25.10">
    <property type="entry name" value="Laminin"/>
    <property type="match status" value="1"/>
</dbReference>
<dbReference type="Proteomes" id="UP000242188">
    <property type="component" value="Unassembled WGS sequence"/>
</dbReference>
<dbReference type="AlphaFoldDB" id="A0A210QIA8"/>
<proteinExistence type="predicted"/>
<keyword evidence="1" id="KW-1015">Disulfide bond</keyword>
<feature type="chain" id="PRO_5012871680" description="EGF-like domain-containing protein" evidence="4">
    <location>
        <begin position="23"/>
        <end position="204"/>
    </location>
</feature>
<feature type="region of interest" description="Disordered" evidence="2">
    <location>
        <begin position="146"/>
        <end position="204"/>
    </location>
</feature>
<protein>
    <recommendedName>
        <fullName evidence="5">EGF-like domain-containing protein</fullName>
    </recommendedName>
</protein>
<keyword evidence="7" id="KW-1185">Reference proteome</keyword>
<keyword evidence="4" id="KW-0732">Signal</keyword>
<sequence length="204" mass="22446">MLRTRAVLLLLLGPLLLQLAEGCGRTPVTKPQGEEDVTVITPPENAEEHRDNCTNDEYFTQGCLNGGKCFVVVIDSIRLLNCHCPSDYIGKRCELFDFQPGGQEEGKDRIATAGVAVLTVAGVLFVTVLIFIAIWRKRYLRKKSSEKAKDKEKLHDQDPMRSNGSPSESESASSTLKKDGSINNEQLEPLQNTVFVDKGNGVPV</sequence>
<organism evidence="6 7">
    <name type="scientific">Mizuhopecten yessoensis</name>
    <name type="common">Japanese scallop</name>
    <name type="synonym">Patinopecten yessoensis</name>
    <dbReference type="NCBI Taxonomy" id="6573"/>
    <lineage>
        <taxon>Eukaryota</taxon>
        <taxon>Metazoa</taxon>
        <taxon>Spiralia</taxon>
        <taxon>Lophotrochozoa</taxon>
        <taxon>Mollusca</taxon>
        <taxon>Bivalvia</taxon>
        <taxon>Autobranchia</taxon>
        <taxon>Pteriomorphia</taxon>
        <taxon>Pectinida</taxon>
        <taxon>Pectinoidea</taxon>
        <taxon>Pectinidae</taxon>
        <taxon>Mizuhopecten</taxon>
    </lineage>
</organism>
<gene>
    <name evidence="6" type="ORF">KP79_PYT05884</name>
</gene>
<evidence type="ECO:0000256" key="3">
    <source>
        <dbReference type="SAM" id="Phobius"/>
    </source>
</evidence>
<dbReference type="PROSITE" id="PS50026">
    <property type="entry name" value="EGF_3"/>
    <property type="match status" value="1"/>
</dbReference>
<dbReference type="PANTHER" id="PTHR12332:SF1">
    <property type="entry name" value="KEREN-RELATED"/>
    <property type="match status" value="1"/>
</dbReference>
<dbReference type="InterPro" id="IPR000742">
    <property type="entry name" value="EGF"/>
</dbReference>
<dbReference type="STRING" id="6573.A0A210QIA8"/>
<comment type="caution">
    <text evidence="6">The sequence shown here is derived from an EMBL/GenBank/DDBJ whole genome shotgun (WGS) entry which is preliminary data.</text>
</comment>
<evidence type="ECO:0000256" key="2">
    <source>
        <dbReference type="SAM" id="MobiDB-lite"/>
    </source>
</evidence>
<dbReference type="GO" id="GO:0048018">
    <property type="term" value="F:receptor ligand activity"/>
    <property type="evidence" value="ECO:0007669"/>
    <property type="project" value="InterPro"/>
</dbReference>
<feature type="domain" description="EGF-like" evidence="5">
    <location>
        <begin position="49"/>
        <end position="94"/>
    </location>
</feature>
<dbReference type="PANTHER" id="PTHR12332">
    <property type="entry name" value="KEREN-RELATED"/>
    <property type="match status" value="1"/>
</dbReference>
<dbReference type="EMBL" id="NEDP02003531">
    <property type="protein sequence ID" value="OWF48477.1"/>
    <property type="molecule type" value="Genomic_DNA"/>
</dbReference>
<accession>A0A210QIA8</accession>
<keyword evidence="3" id="KW-1133">Transmembrane helix</keyword>
<evidence type="ECO:0000256" key="1">
    <source>
        <dbReference type="PROSITE-ProRule" id="PRU00076"/>
    </source>
</evidence>
<feature type="compositionally biased region" description="Polar residues" evidence="2">
    <location>
        <begin position="181"/>
        <end position="194"/>
    </location>
</feature>
<comment type="caution">
    <text evidence="1">Lacks conserved residue(s) required for the propagation of feature annotation.</text>
</comment>
<feature type="signal peptide" evidence="4">
    <location>
        <begin position="1"/>
        <end position="22"/>
    </location>
</feature>
<name>A0A210QIA8_MIZYE</name>
<evidence type="ECO:0000313" key="6">
    <source>
        <dbReference type="EMBL" id="OWF48477.1"/>
    </source>
</evidence>
<feature type="compositionally biased region" description="Low complexity" evidence="2">
    <location>
        <begin position="162"/>
        <end position="174"/>
    </location>
</feature>
<dbReference type="SUPFAM" id="SSF57196">
    <property type="entry name" value="EGF/Laminin"/>
    <property type="match status" value="1"/>
</dbReference>
<dbReference type="OrthoDB" id="6115523at2759"/>
<keyword evidence="3" id="KW-0472">Membrane</keyword>
<feature type="transmembrane region" description="Helical" evidence="3">
    <location>
        <begin position="110"/>
        <end position="135"/>
    </location>
</feature>
<reference evidence="6 7" key="1">
    <citation type="journal article" date="2017" name="Nat. Ecol. Evol.">
        <title>Scallop genome provides insights into evolution of bilaterian karyotype and development.</title>
        <authorList>
            <person name="Wang S."/>
            <person name="Zhang J."/>
            <person name="Jiao W."/>
            <person name="Li J."/>
            <person name="Xun X."/>
            <person name="Sun Y."/>
            <person name="Guo X."/>
            <person name="Huan P."/>
            <person name="Dong B."/>
            <person name="Zhang L."/>
            <person name="Hu X."/>
            <person name="Sun X."/>
            <person name="Wang J."/>
            <person name="Zhao C."/>
            <person name="Wang Y."/>
            <person name="Wang D."/>
            <person name="Huang X."/>
            <person name="Wang R."/>
            <person name="Lv J."/>
            <person name="Li Y."/>
            <person name="Zhang Z."/>
            <person name="Liu B."/>
            <person name="Lu W."/>
            <person name="Hui Y."/>
            <person name="Liang J."/>
            <person name="Zhou Z."/>
            <person name="Hou R."/>
            <person name="Li X."/>
            <person name="Liu Y."/>
            <person name="Li H."/>
            <person name="Ning X."/>
            <person name="Lin Y."/>
            <person name="Zhao L."/>
            <person name="Xing Q."/>
            <person name="Dou J."/>
            <person name="Li Y."/>
            <person name="Mao J."/>
            <person name="Guo H."/>
            <person name="Dou H."/>
            <person name="Li T."/>
            <person name="Mu C."/>
            <person name="Jiang W."/>
            <person name="Fu Q."/>
            <person name="Fu X."/>
            <person name="Miao Y."/>
            <person name="Liu J."/>
            <person name="Yu Q."/>
            <person name="Li R."/>
            <person name="Liao H."/>
            <person name="Li X."/>
            <person name="Kong Y."/>
            <person name="Jiang Z."/>
            <person name="Chourrout D."/>
            <person name="Li R."/>
            <person name="Bao Z."/>
        </authorList>
    </citation>
    <scope>NUCLEOTIDE SEQUENCE [LARGE SCALE GENOMIC DNA]</scope>
    <source>
        <strain evidence="6 7">PY_sf001</strain>
    </source>
</reference>
<evidence type="ECO:0000259" key="5">
    <source>
        <dbReference type="PROSITE" id="PS50026"/>
    </source>
</evidence>
<keyword evidence="1" id="KW-0245">EGF-like domain</keyword>
<dbReference type="InterPro" id="IPR043403">
    <property type="entry name" value="Gurken/Spitz"/>
</dbReference>
<feature type="compositionally biased region" description="Basic and acidic residues" evidence="2">
    <location>
        <begin position="146"/>
        <end position="159"/>
    </location>
</feature>
<feature type="disulfide bond" evidence="1">
    <location>
        <begin position="84"/>
        <end position="93"/>
    </location>
</feature>